<dbReference type="Gene3D" id="4.10.240.10">
    <property type="entry name" value="Zn(2)-C6 fungal-type DNA-binding domain"/>
    <property type="match status" value="1"/>
</dbReference>
<dbReference type="PRINTS" id="PR00755">
    <property type="entry name" value="AFLATOXINBRP"/>
</dbReference>
<dbReference type="Pfam" id="PF00172">
    <property type="entry name" value="Zn_clus"/>
    <property type="match status" value="1"/>
</dbReference>
<dbReference type="CDD" id="cd00067">
    <property type="entry name" value="GAL4"/>
    <property type="match status" value="1"/>
</dbReference>
<evidence type="ECO:0000256" key="1">
    <source>
        <dbReference type="ARBA" id="ARBA00023015"/>
    </source>
</evidence>
<dbReference type="SMART" id="SM00066">
    <property type="entry name" value="GAL4"/>
    <property type="match status" value="1"/>
</dbReference>
<dbReference type="GO" id="GO:0003677">
    <property type="term" value="F:DNA binding"/>
    <property type="evidence" value="ECO:0007669"/>
    <property type="project" value="UniProtKB-KW"/>
</dbReference>
<keyword evidence="4" id="KW-0539">Nucleus</keyword>
<feature type="region of interest" description="Disordered" evidence="5">
    <location>
        <begin position="1"/>
        <end position="75"/>
    </location>
</feature>
<feature type="domain" description="Zn(2)-C6 fungal-type" evidence="6">
    <location>
        <begin position="87"/>
        <end position="117"/>
    </location>
</feature>
<dbReference type="PROSITE" id="PS00463">
    <property type="entry name" value="ZN2_CY6_FUNGAL_1"/>
    <property type="match status" value="1"/>
</dbReference>
<evidence type="ECO:0000256" key="3">
    <source>
        <dbReference type="ARBA" id="ARBA00023163"/>
    </source>
</evidence>
<proteinExistence type="predicted"/>
<evidence type="ECO:0000256" key="5">
    <source>
        <dbReference type="SAM" id="MobiDB-lite"/>
    </source>
</evidence>
<feature type="compositionally biased region" description="Basic and acidic residues" evidence="5">
    <location>
        <begin position="60"/>
        <end position="75"/>
    </location>
</feature>
<dbReference type="PANTHER" id="PTHR31069">
    <property type="entry name" value="OLEATE-ACTIVATED TRANSCRIPTION FACTOR 1-RELATED"/>
    <property type="match status" value="1"/>
</dbReference>
<dbReference type="EMBL" id="BRXY01000396">
    <property type="protein sequence ID" value="GMH92272.1"/>
    <property type="molecule type" value="Genomic_DNA"/>
</dbReference>
<sequence length="367" mass="38335">MGKEEIPPENKPLESAENGKTKKRSIEGSKKLPAKGSSSNGDDVHERAEEKATSETVNVTEEKKKKLTRPRSDRMPILGKEMKLCKSCVRCRKRKVKCDSLKPSCSTCLRGGLTCVYLPARKRGPPNTEELTQRRMELSGREFASALGTAMIPGVPYFGNVNMVAPPIVQPTVLSQAAISSSIAQLVLPNGEVTLLPILDYSNSLAGISVRVDGRGLNNDVLAGGRGLMSMAAAPAVVGVVPCPAGIAGMAGVADYAVPGALNGNGVGGSPQGQGQTGLQHIQQEQASAAAFQQAYAQQQYVQMAQMQFAMQAQAAAVAAQQAAARQSTSSPLLPGVLQTQSVQPPGVVPNSLATMPASAPPSNNVP</sequence>
<feature type="compositionally biased region" description="Basic and acidic residues" evidence="5">
    <location>
        <begin position="1"/>
        <end position="30"/>
    </location>
</feature>
<dbReference type="InterPro" id="IPR036864">
    <property type="entry name" value="Zn2-C6_fun-type_DNA-bd_sf"/>
</dbReference>
<name>A0A9W7BR92_9STRA</name>
<dbReference type="Proteomes" id="UP001165085">
    <property type="component" value="Unassembled WGS sequence"/>
</dbReference>
<evidence type="ECO:0000259" key="6">
    <source>
        <dbReference type="PROSITE" id="PS50048"/>
    </source>
</evidence>
<protein>
    <recommendedName>
        <fullName evidence="6">Zn(2)-C6 fungal-type domain-containing protein</fullName>
    </recommendedName>
</protein>
<keyword evidence="3" id="KW-0804">Transcription</keyword>
<keyword evidence="8" id="KW-1185">Reference proteome</keyword>
<feature type="compositionally biased region" description="Basic and acidic residues" evidence="5">
    <location>
        <begin position="42"/>
        <end position="53"/>
    </location>
</feature>
<accession>A0A9W7BR92</accession>
<dbReference type="AlphaFoldDB" id="A0A9W7BR92"/>
<evidence type="ECO:0000313" key="7">
    <source>
        <dbReference type="EMBL" id="GMH92272.1"/>
    </source>
</evidence>
<evidence type="ECO:0000313" key="8">
    <source>
        <dbReference type="Proteomes" id="UP001165085"/>
    </source>
</evidence>
<dbReference type="PANTHER" id="PTHR31069:SF32">
    <property type="entry name" value="ARGININE METABOLISM REGULATION PROTEIN II"/>
    <property type="match status" value="1"/>
</dbReference>
<reference evidence="8" key="1">
    <citation type="journal article" date="2023" name="Commun. Biol.">
        <title>Genome analysis of Parmales, the sister group of diatoms, reveals the evolutionary specialization of diatoms from phago-mixotrophs to photoautotrophs.</title>
        <authorList>
            <person name="Ban H."/>
            <person name="Sato S."/>
            <person name="Yoshikawa S."/>
            <person name="Yamada K."/>
            <person name="Nakamura Y."/>
            <person name="Ichinomiya M."/>
            <person name="Sato N."/>
            <person name="Blanc-Mathieu R."/>
            <person name="Endo H."/>
            <person name="Kuwata A."/>
            <person name="Ogata H."/>
        </authorList>
    </citation>
    <scope>NUCLEOTIDE SEQUENCE [LARGE SCALE GENOMIC DNA]</scope>
    <source>
        <strain evidence="8">NIES 3701</strain>
    </source>
</reference>
<comment type="caution">
    <text evidence="7">The sequence shown here is derived from an EMBL/GenBank/DDBJ whole genome shotgun (WGS) entry which is preliminary data.</text>
</comment>
<evidence type="ECO:0000256" key="4">
    <source>
        <dbReference type="ARBA" id="ARBA00023242"/>
    </source>
</evidence>
<dbReference type="InterPro" id="IPR001138">
    <property type="entry name" value="Zn2Cys6_DnaBD"/>
</dbReference>
<evidence type="ECO:0000256" key="2">
    <source>
        <dbReference type="ARBA" id="ARBA00023125"/>
    </source>
</evidence>
<dbReference type="InterPro" id="IPR050675">
    <property type="entry name" value="OAF3"/>
</dbReference>
<organism evidence="7 8">
    <name type="scientific">Triparma strigata</name>
    <dbReference type="NCBI Taxonomy" id="1606541"/>
    <lineage>
        <taxon>Eukaryota</taxon>
        <taxon>Sar</taxon>
        <taxon>Stramenopiles</taxon>
        <taxon>Ochrophyta</taxon>
        <taxon>Bolidophyceae</taxon>
        <taxon>Parmales</taxon>
        <taxon>Triparmaceae</taxon>
        <taxon>Triparma</taxon>
    </lineage>
</organism>
<gene>
    <name evidence="7" type="ORF">TrST_g13348</name>
</gene>
<dbReference type="SUPFAM" id="SSF57701">
    <property type="entry name" value="Zn2/Cys6 DNA-binding domain"/>
    <property type="match status" value="1"/>
</dbReference>
<keyword evidence="1" id="KW-0805">Transcription regulation</keyword>
<feature type="region of interest" description="Disordered" evidence="5">
    <location>
        <begin position="336"/>
        <end position="367"/>
    </location>
</feature>
<keyword evidence="2" id="KW-0238">DNA-binding</keyword>
<dbReference type="GO" id="GO:0008270">
    <property type="term" value="F:zinc ion binding"/>
    <property type="evidence" value="ECO:0007669"/>
    <property type="project" value="InterPro"/>
</dbReference>
<dbReference type="GO" id="GO:0000981">
    <property type="term" value="F:DNA-binding transcription factor activity, RNA polymerase II-specific"/>
    <property type="evidence" value="ECO:0007669"/>
    <property type="project" value="InterPro"/>
</dbReference>
<dbReference type="OrthoDB" id="5386330at2759"/>
<dbReference type="PROSITE" id="PS50048">
    <property type="entry name" value="ZN2_CY6_FUNGAL_2"/>
    <property type="match status" value="1"/>
</dbReference>